<feature type="domain" description="C2H2-type" evidence="11">
    <location>
        <begin position="114"/>
        <end position="142"/>
    </location>
</feature>
<feature type="domain" description="C2H2-type" evidence="11">
    <location>
        <begin position="28"/>
        <end position="56"/>
    </location>
</feature>
<evidence type="ECO:0000313" key="13">
    <source>
        <dbReference type="Proteomes" id="UP000759131"/>
    </source>
</evidence>
<dbReference type="GO" id="GO:0005634">
    <property type="term" value="C:nucleus"/>
    <property type="evidence" value="ECO:0007669"/>
    <property type="project" value="UniProtKB-SubCell"/>
</dbReference>
<evidence type="ECO:0000256" key="9">
    <source>
        <dbReference type="PROSITE-ProRule" id="PRU00042"/>
    </source>
</evidence>
<dbReference type="Pfam" id="PF00096">
    <property type="entry name" value="zf-C2H2"/>
    <property type="match status" value="2"/>
</dbReference>
<dbReference type="SMART" id="SM00355">
    <property type="entry name" value="ZnF_C2H2"/>
    <property type="match status" value="4"/>
</dbReference>
<dbReference type="AlphaFoldDB" id="A0A7R9L906"/>
<evidence type="ECO:0000256" key="7">
    <source>
        <dbReference type="ARBA" id="ARBA00023163"/>
    </source>
</evidence>
<dbReference type="SUPFAM" id="SSF57667">
    <property type="entry name" value="beta-beta-alpha zinc fingers"/>
    <property type="match status" value="2"/>
</dbReference>
<dbReference type="OrthoDB" id="6504913at2759"/>
<name>A0A7R9L906_9ACAR</name>
<dbReference type="GO" id="GO:0008270">
    <property type="term" value="F:zinc ion binding"/>
    <property type="evidence" value="ECO:0007669"/>
    <property type="project" value="UniProtKB-KW"/>
</dbReference>
<keyword evidence="5" id="KW-0862">Zinc</keyword>
<dbReference type="EMBL" id="CAJPIZ010019206">
    <property type="protein sequence ID" value="CAG2116849.1"/>
    <property type="molecule type" value="Genomic_DNA"/>
</dbReference>
<reference evidence="12" key="1">
    <citation type="submission" date="2020-11" db="EMBL/GenBank/DDBJ databases">
        <authorList>
            <person name="Tran Van P."/>
        </authorList>
    </citation>
    <scope>NUCLEOTIDE SEQUENCE</scope>
</reference>
<keyword evidence="4 9" id="KW-0863">Zinc-finger</keyword>
<dbReference type="PANTHER" id="PTHR47772:SF12">
    <property type="entry name" value="RB-ASSOCIATED KRAB ZINC FINGER-RELATED"/>
    <property type="match status" value="1"/>
</dbReference>
<evidence type="ECO:0000256" key="6">
    <source>
        <dbReference type="ARBA" id="ARBA00023015"/>
    </source>
</evidence>
<dbReference type="PROSITE" id="PS50157">
    <property type="entry name" value="ZINC_FINGER_C2H2_2"/>
    <property type="match status" value="4"/>
</dbReference>
<feature type="region of interest" description="Disordered" evidence="10">
    <location>
        <begin position="1"/>
        <end position="28"/>
    </location>
</feature>
<dbReference type="InterPro" id="IPR050636">
    <property type="entry name" value="C2H2-ZF_domain-containing"/>
</dbReference>
<dbReference type="InterPro" id="IPR013087">
    <property type="entry name" value="Znf_C2H2_type"/>
</dbReference>
<keyword evidence="7" id="KW-0804">Transcription</keyword>
<keyword evidence="8" id="KW-0539">Nucleus</keyword>
<evidence type="ECO:0000256" key="8">
    <source>
        <dbReference type="ARBA" id="ARBA00023242"/>
    </source>
</evidence>
<organism evidence="12">
    <name type="scientific">Medioppia subpectinata</name>
    <dbReference type="NCBI Taxonomy" id="1979941"/>
    <lineage>
        <taxon>Eukaryota</taxon>
        <taxon>Metazoa</taxon>
        <taxon>Ecdysozoa</taxon>
        <taxon>Arthropoda</taxon>
        <taxon>Chelicerata</taxon>
        <taxon>Arachnida</taxon>
        <taxon>Acari</taxon>
        <taxon>Acariformes</taxon>
        <taxon>Sarcoptiformes</taxon>
        <taxon>Oribatida</taxon>
        <taxon>Brachypylina</taxon>
        <taxon>Oppioidea</taxon>
        <taxon>Oppiidae</taxon>
        <taxon>Medioppia</taxon>
    </lineage>
</organism>
<evidence type="ECO:0000259" key="11">
    <source>
        <dbReference type="PROSITE" id="PS50157"/>
    </source>
</evidence>
<evidence type="ECO:0000256" key="4">
    <source>
        <dbReference type="ARBA" id="ARBA00022771"/>
    </source>
</evidence>
<keyword evidence="6" id="KW-0805">Transcription regulation</keyword>
<gene>
    <name evidence="12" type="ORF">OSB1V03_LOCUS16804</name>
</gene>
<evidence type="ECO:0000256" key="2">
    <source>
        <dbReference type="ARBA" id="ARBA00022723"/>
    </source>
</evidence>
<evidence type="ECO:0000256" key="5">
    <source>
        <dbReference type="ARBA" id="ARBA00022833"/>
    </source>
</evidence>
<comment type="subcellular location">
    <subcellularLocation>
        <location evidence="1">Nucleus</location>
    </subcellularLocation>
</comment>
<dbReference type="PANTHER" id="PTHR47772">
    <property type="entry name" value="ZINC FINGER PROTEIN 200"/>
    <property type="match status" value="1"/>
</dbReference>
<evidence type="ECO:0000256" key="10">
    <source>
        <dbReference type="SAM" id="MobiDB-lite"/>
    </source>
</evidence>
<dbReference type="PROSITE" id="PS00028">
    <property type="entry name" value="ZINC_FINGER_C2H2_1"/>
    <property type="match status" value="2"/>
</dbReference>
<feature type="domain" description="C2H2-type" evidence="11">
    <location>
        <begin position="171"/>
        <end position="198"/>
    </location>
</feature>
<keyword evidence="2" id="KW-0479">Metal-binding</keyword>
<keyword evidence="13" id="KW-1185">Reference proteome</keyword>
<evidence type="ECO:0000256" key="1">
    <source>
        <dbReference type="ARBA" id="ARBA00004123"/>
    </source>
</evidence>
<evidence type="ECO:0000313" key="12">
    <source>
        <dbReference type="EMBL" id="CAD7636971.1"/>
    </source>
</evidence>
<dbReference type="EMBL" id="OC873781">
    <property type="protein sequence ID" value="CAD7636971.1"/>
    <property type="molecule type" value="Genomic_DNA"/>
</dbReference>
<accession>A0A7R9L906</accession>
<dbReference type="InterPro" id="IPR036236">
    <property type="entry name" value="Znf_C2H2_sf"/>
</dbReference>
<evidence type="ECO:0000256" key="3">
    <source>
        <dbReference type="ARBA" id="ARBA00022737"/>
    </source>
</evidence>
<dbReference type="Proteomes" id="UP000759131">
    <property type="component" value="Unassembled WGS sequence"/>
</dbReference>
<feature type="domain" description="C2H2-type" evidence="11">
    <location>
        <begin position="143"/>
        <end position="166"/>
    </location>
</feature>
<keyword evidence="3" id="KW-0677">Repeat</keyword>
<feature type="compositionally biased region" description="Polar residues" evidence="10">
    <location>
        <begin position="16"/>
        <end position="28"/>
    </location>
</feature>
<sequence length="228" mass="25928">MTKSGNTTGDGLDVHSMTSQSNGQSDGNTCHECRQVFNTEDLLLVHLNRSHNSLDENNSQLLDTEMNGQNMDSFLSKRLRSSRKRNLSSAGDSGEYSIYFPRAVAKEVKTVDPIECEECHKMLASATALEIHTNKHHKKAMPFVCTVCEKNFFANLSLLNHLSQKHKICAFECESCDYKTRTKHHLIQHQVKHSNQRPFECDADGCYMRFKRKDLASPVTIRHEPNIT</sequence>
<dbReference type="Gene3D" id="3.30.160.60">
    <property type="entry name" value="Classic Zinc Finger"/>
    <property type="match status" value="2"/>
</dbReference>
<protein>
    <recommendedName>
        <fullName evidence="11">C2H2-type domain-containing protein</fullName>
    </recommendedName>
</protein>
<proteinExistence type="predicted"/>